<reference evidence="12 13" key="1">
    <citation type="journal article" date="2018" name="Mol. Biol. Evol.">
        <title>Broad Genomic Sampling Reveals a Smut Pathogenic Ancestry of the Fungal Clade Ustilaginomycotina.</title>
        <authorList>
            <person name="Kijpornyongpan T."/>
            <person name="Mondo S.J."/>
            <person name="Barry K."/>
            <person name="Sandor L."/>
            <person name="Lee J."/>
            <person name="Lipzen A."/>
            <person name="Pangilinan J."/>
            <person name="LaButti K."/>
            <person name="Hainaut M."/>
            <person name="Henrissat B."/>
            <person name="Grigoriev I.V."/>
            <person name="Spatafora J.W."/>
            <person name="Aime M.C."/>
        </authorList>
    </citation>
    <scope>NUCLEOTIDE SEQUENCE [LARGE SCALE GENOMIC DNA]</scope>
    <source>
        <strain evidence="12 13">MCA 5214</strain>
    </source>
</reference>
<evidence type="ECO:0000256" key="2">
    <source>
        <dbReference type="ARBA" id="ARBA00011056"/>
    </source>
</evidence>
<feature type="compositionally biased region" description="Basic residues" evidence="11">
    <location>
        <begin position="121"/>
        <end position="136"/>
    </location>
</feature>
<dbReference type="PANTHER" id="PTHR12960">
    <property type="entry name" value="GLE-1-RELATED"/>
    <property type="match status" value="1"/>
</dbReference>
<dbReference type="STRING" id="1569628.A0A316UNK9"/>
<feature type="compositionally biased region" description="Low complexity" evidence="11">
    <location>
        <begin position="60"/>
        <end position="71"/>
    </location>
</feature>
<organism evidence="12 13">
    <name type="scientific">Jaminaea rosea</name>
    <dbReference type="NCBI Taxonomy" id="1569628"/>
    <lineage>
        <taxon>Eukaryota</taxon>
        <taxon>Fungi</taxon>
        <taxon>Dikarya</taxon>
        <taxon>Basidiomycota</taxon>
        <taxon>Ustilaginomycotina</taxon>
        <taxon>Exobasidiomycetes</taxon>
        <taxon>Microstromatales</taxon>
        <taxon>Microstromatales incertae sedis</taxon>
        <taxon>Jaminaea</taxon>
    </lineage>
</organism>
<feature type="region of interest" description="Disordered" evidence="11">
    <location>
        <begin position="226"/>
        <end position="286"/>
    </location>
</feature>
<keyword evidence="4" id="KW-0509">mRNA transport</keyword>
<dbReference type="GO" id="GO:0005737">
    <property type="term" value="C:cytoplasm"/>
    <property type="evidence" value="ECO:0007669"/>
    <property type="project" value="TreeGrafter"/>
</dbReference>
<dbReference type="GeneID" id="37028356"/>
<keyword evidence="3" id="KW-0813">Transport</keyword>
<dbReference type="GO" id="GO:0000822">
    <property type="term" value="F:inositol hexakisphosphate binding"/>
    <property type="evidence" value="ECO:0007669"/>
    <property type="project" value="TreeGrafter"/>
</dbReference>
<evidence type="ECO:0000256" key="8">
    <source>
        <dbReference type="ARBA" id="ARBA00023242"/>
    </source>
</evidence>
<dbReference type="RefSeq" id="XP_025361146.1">
    <property type="nucleotide sequence ID" value="XM_025506533.1"/>
</dbReference>
<dbReference type="OrthoDB" id="420884at2759"/>
<dbReference type="EMBL" id="KZ819671">
    <property type="protein sequence ID" value="PWN26534.1"/>
    <property type="molecule type" value="Genomic_DNA"/>
</dbReference>
<evidence type="ECO:0000256" key="5">
    <source>
        <dbReference type="ARBA" id="ARBA00022927"/>
    </source>
</evidence>
<evidence type="ECO:0000313" key="13">
    <source>
        <dbReference type="Proteomes" id="UP000245884"/>
    </source>
</evidence>
<feature type="compositionally biased region" description="Basic and acidic residues" evidence="11">
    <location>
        <begin position="324"/>
        <end position="397"/>
    </location>
</feature>
<keyword evidence="7" id="KW-0906">Nuclear pore complex</keyword>
<feature type="region of interest" description="Disordered" evidence="11">
    <location>
        <begin position="1"/>
        <end position="200"/>
    </location>
</feature>
<dbReference type="GO" id="GO:0044614">
    <property type="term" value="C:nuclear pore cytoplasmic filaments"/>
    <property type="evidence" value="ECO:0007669"/>
    <property type="project" value="TreeGrafter"/>
</dbReference>
<proteinExistence type="inferred from homology"/>
<dbReference type="Proteomes" id="UP000245884">
    <property type="component" value="Unassembled WGS sequence"/>
</dbReference>
<accession>A0A316UNK9</accession>
<evidence type="ECO:0000256" key="1">
    <source>
        <dbReference type="ARBA" id="ARBA00004567"/>
    </source>
</evidence>
<feature type="compositionally biased region" description="Low complexity" evidence="11">
    <location>
        <begin position="1"/>
        <end position="11"/>
    </location>
</feature>
<dbReference type="GO" id="GO:0016973">
    <property type="term" value="P:poly(A)+ mRNA export from nucleus"/>
    <property type="evidence" value="ECO:0007669"/>
    <property type="project" value="InterPro"/>
</dbReference>
<feature type="compositionally biased region" description="Polar residues" evidence="11">
    <location>
        <begin position="38"/>
        <end position="59"/>
    </location>
</feature>
<feature type="compositionally biased region" description="Acidic residues" evidence="11">
    <location>
        <begin position="151"/>
        <end position="160"/>
    </location>
</feature>
<evidence type="ECO:0000256" key="6">
    <source>
        <dbReference type="ARBA" id="ARBA00023010"/>
    </source>
</evidence>
<protein>
    <recommendedName>
        <fullName evidence="9">mRNA export factor GLE1</fullName>
    </recommendedName>
    <alternativeName>
        <fullName evidence="10">Nucleoporin GLE1</fullName>
    </alternativeName>
</protein>
<keyword evidence="6" id="KW-0811">Translocation</keyword>
<dbReference type="PANTHER" id="PTHR12960:SF0">
    <property type="entry name" value="MRNA EXPORT FACTOR GLE1"/>
    <property type="match status" value="1"/>
</dbReference>
<evidence type="ECO:0000256" key="7">
    <source>
        <dbReference type="ARBA" id="ARBA00023132"/>
    </source>
</evidence>
<dbReference type="Pfam" id="PF07817">
    <property type="entry name" value="GLE1"/>
    <property type="match status" value="1"/>
</dbReference>
<dbReference type="AlphaFoldDB" id="A0A316UNK9"/>
<gene>
    <name evidence="12" type="ORF">BDZ90DRAFT_233156</name>
</gene>
<dbReference type="GO" id="GO:0005543">
    <property type="term" value="F:phospholipid binding"/>
    <property type="evidence" value="ECO:0007669"/>
    <property type="project" value="TreeGrafter"/>
</dbReference>
<feature type="compositionally biased region" description="Low complexity" evidence="11">
    <location>
        <begin position="242"/>
        <end position="255"/>
    </location>
</feature>
<feature type="region of interest" description="Disordered" evidence="11">
    <location>
        <begin position="324"/>
        <end position="398"/>
    </location>
</feature>
<comment type="similarity">
    <text evidence="2">Belongs to the GLE1 family.</text>
</comment>
<dbReference type="GO" id="GO:0015031">
    <property type="term" value="P:protein transport"/>
    <property type="evidence" value="ECO:0007669"/>
    <property type="project" value="UniProtKB-KW"/>
</dbReference>
<dbReference type="InterPro" id="IPR038506">
    <property type="entry name" value="GLE1-like_sf"/>
</dbReference>
<keyword evidence="8" id="KW-0539">Nucleus</keyword>
<keyword evidence="5" id="KW-0653">Protein transport</keyword>
<feature type="compositionally biased region" description="Low complexity" evidence="11">
    <location>
        <begin position="141"/>
        <end position="150"/>
    </location>
</feature>
<evidence type="ECO:0000256" key="4">
    <source>
        <dbReference type="ARBA" id="ARBA00022816"/>
    </source>
</evidence>
<dbReference type="GO" id="GO:0031369">
    <property type="term" value="F:translation initiation factor binding"/>
    <property type="evidence" value="ECO:0007669"/>
    <property type="project" value="TreeGrafter"/>
</dbReference>
<evidence type="ECO:0000313" key="12">
    <source>
        <dbReference type="EMBL" id="PWN26534.1"/>
    </source>
</evidence>
<sequence length="733" mass="80503">MRFALSSASEASADEDAAGEATFGGRDLRTRAGRLGIASTSTANRAKAQQQQLPSTLPRASSSKSAAQSESPEVKRTKWLPPWIKASPEQQRRRRDGQGSASDSSGGSGQEDDARESMSARRQRRRTPTAQRHRMPSRIASSSSSSQLSSDLEDESDGQEELASPAHRRRTRRRSRSRRVADEDEDGSFASREDSIEDDEALRNIRLAGDEEQWDGEWGNVLRKSSSRWSSLVARRQTPTPAAGASASSPSSLAADKGSFSIVRPPGGGANSSSSQDSDLAPLLSRLRIEKEEAERQTRAEFEAREKRLWDGIEAAISAAEQEAAKRAKQEADRLAKETREREEKERLFKEAQEAEQRRKKEEEERSAAATKAKKEEEDRRARAEEEQKARDAKAAADSEALAGLAGGSALLSAARKDWAHWRDEMARIKREVLPVVKSNPAWKKSCFVAKRQITPKIGQLTNSRTEIDRIASAISSLLSEAKSAPGCEKGEIYEWVLNHLAKCLIRQAEQEVAVKVDTAYPLARLVLRIMLAGGHAEGLGKVLMARLVKKSPWVVGYVPSRADAPDVQEDPTALAKLVGKSSPDETSVQFTSRQAGILAFYFALCQTDLVDSAAPGTTAVTAAQQVPSQFHPSALWHWSARCVTPPMTGHALIATLWCTLLDVASPYLLERYPSQFAKVLRLLLKEGLRGEKAGFVKLEEATSARGRLRLLLEEWEKEGRVKEAGKGRAVDP</sequence>
<evidence type="ECO:0000256" key="9">
    <source>
        <dbReference type="ARBA" id="ARBA00026227"/>
    </source>
</evidence>
<name>A0A316UNK9_9BASI</name>
<evidence type="ECO:0000256" key="11">
    <source>
        <dbReference type="SAM" id="MobiDB-lite"/>
    </source>
</evidence>
<dbReference type="Gene3D" id="1.25.40.510">
    <property type="entry name" value="GLE1-like"/>
    <property type="match status" value="1"/>
</dbReference>
<evidence type="ECO:0000256" key="10">
    <source>
        <dbReference type="ARBA" id="ARBA00029983"/>
    </source>
</evidence>
<feature type="compositionally biased region" description="Basic residues" evidence="11">
    <location>
        <begin position="166"/>
        <end position="178"/>
    </location>
</feature>
<evidence type="ECO:0000256" key="3">
    <source>
        <dbReference type="ARBA" id="ARBA00022448"/>
    </source>
</evidence>
<keyword evidence="13" id="KW-1185">Reference proteome</keyword>
<dbReference type="InterPro" id="IPR012476">
    <property type="entry name" value="GLE1"/>
</dbReference>
<comment type="subcellular location">
    <subcellularLocation>
        <location evidence="1">Nucleus</location>
        <location evidence="1">Nuclear pore complex</location>
    </subcellularLocation>
</comment>